<gene>
    <name evidence="2" type="primary">let-858</name>
    <name evidence="2" type="ORF">L345_17300</name>
</gene>
<sequence length="380" mass="42784">MGARLFRFQATALIFSEESQRIRREAGGSIRPPRAINIFGKNSILLLIKYTFFTAFKKKKRLYFSKTSPQMFAGSCQGDDSDAANSRLAVEKLGGETKVAGNAGCPGPPSVAGLKDGRKGRWKEGRKWGRKNEGGKKREKGRKENGEGRRKGRTKEGDWNKRKEGRKRKEENGERRRERGRKEDRKRKEGNGERRRKEEGRKEDRKRKEMRKEEGKEGRKGIGIKGRKEGRKREEDRKMKEGNAEEGSKQALVVGESWELKSTHFQAAKVETPWFMVQSSLCKPTEWLNSVLQLSMCCLIRDGFLLVLSSSAELVALKSSRHRIGSIAAQLSRHQADDDLQAPAQHAGKHILTLSDPTPVSDGGFVQFSGSTGLVRDASQ</sequence>
<feature type="non-terminal residue" evidence="2">
    <location>
        <position position="1"/>
    </location>
</feature>
<dbReference type="Proteomes" id="UP000018936">
    <property type="component" value="Unassembled WGS sequence"/>
</dbReference>
<protein>
    <submittedName>
        <fullName evidence="2">Pre-mRNA-splicing factor CWC22-like protein</fullName>
    </submittedName>
</protein>
<comment type="caution">
    <text evidence="2">The sequence shown here is derived from an EMBL/GenBank/DDBJ whole genome shotgun (WGS) entry which is preliminary data.</text>
</comment>
<organism evidence="2 3">
    <name type="scientific">Ophiophagus hannah</name>
    <name type="common">King cobra</name>
    <name type="synonym">Naja hannah</name>
    <dbReference type="NCBI Taxonomy" id="8665"/>
    <lineage>
        <taxon>Eukaryota</taxon>
        <taxon>Metazoa</taxon>
        <taxon>Chordata</taxon>
        <taxon>Craniata</taxon>
        <taxon>Vertebrata</taxon>
        <taxon>Euteleostomi</taxon>
        <taxon>Lepidosauria</taxon>
        <taxon>Squamata</taxon>
        <taxon>Bifurcata</taxon>
        <taxon>Unidentata</taxon>
        <taxon>Episquamata</taxon>
        <taxon>Toxicofera</taxon>
        <taxon>Serpentes</taxon>
        <taxon>Colubroidea</taxon>
        <taxon>Elapidae</taxon>
        <taxon>Elapinae</taxon>
        <taxon>Ophiophagus</taxon>
    </lineage>
</organism>
<evidence type="ECO:0000256" key="1">
    <source>
        <dbReference type="SAM" id="MobiDB-lite"/>
    </source>
</evidence>
<proteinExistence type="predicted"/>
<evidence type="ECO:0000313" key="2">
    <source>
        <dbReference type="EMBL" id="ETE56988.1"/>
    </source>
</evidence>
<evidence type="ECO:0000313" key="3">
    <source>
        <dbReference type="Proteomes" id="UP000018936"/>
    </source>
</evidence>
<name>V8N5S5_OPHHA</name>
<reference evidence="2 3" key="1">
    <citation type="journal article" date="2013" name="Proc. Natl. Acad. Sci. U.S.A.">
        <title>The king cobra genome reveals dynamic gene evolution and adaptation in the snake venom system.</title>
        <authorList>
            <person name="Vonk F.J."/>
            <person name="Casewell N.R."/>
            <person name="Henkel C.V."/>
            <person name="Heimberg A.M."/>
            <person name="Jansen H.J."/>
            <person name="McCleary R.J."/>
            <person name="Kerkkamp H.M."/>
            <person name="Vos R.A."/>
            <person name="Guerreiro I."/>
            <person name="Calvete J.J."/>
            <person name="Wuster W."/>
            <person name="Woods A.E."/>
            <person name="Logan J.M."/>
            <person name="Harrison R.A."/>
            <person name="Castoe T.A."/>
            <person name="de Koning A.P."/>
            <person name="Pollock D.D."/>
            <person name="Yandell M."/>
            <person name="Calderon D."/>
            <person name="Renjifo C."/>
            <person name="Currier R.B."/>
            <person name="Salgado D."/>
            <person name="Pla D."/>
            <person name="Sanz L."/>
            <person name="Hyder A.S."/>
            <person name="Ribeiro J.M."/>
            <person name="Arntzen J.W."/>
            <person name="van den Thillart G.E."/>
            <person name="Boetzer M."/>
            <person name="Pirovano W."/>
            <person name="Dirks R.P."/>
            <person name="Spaink H.P."/>
            <person name="Duboule D."/>
            <person name="McGlinn E."/>
            <person name="Kini R.M."/>
            <person name="Richardson M.K."/>
        </authorList>
    </citation>
    <scope>NUCLEOTIDE SEQUENCE</scope>
    <source>
        <tissue evidence="2">Blood</tissue>
    </source>
</reference>
<feature type="compositionally biased region" description="Basic and acidic residues" evidence="1">
    <location>
        <begin position="231"/>
        <end position="248"/>
    </location>
</feature>
<keyword evidence="3" id="KW-1185">Reference proteome</keyword>
<dbReference type="EMBL" id="AZIM01010533">
    <property type="protein sequence ID" value="ETE56988.1"/>
    <property type="molecule type" value="Genomic_DNA"/>
</dbReference>
<dbReference type="AlphaFoldDB" id="V8N5S5"/>
<accession>V8N5S5</accession>
<feature type="region of interest" description="Disordered" evidence="1">
    <location>
        <begin position="98"/>
        <end position="250"/>
    </location>
</feature>
<feature type="compositionally biased region" description="Basic and acidic residues" evidence="1">
    <location>
        <begin position="115"/>
        <end position="220"/>
    </location>
</feature>